<dbReference type="AlphaFoldDB" id="E6LXH2"/>
<gene>
    <name evidence="1" type="ORF">HMPREF0388_0559</name>
</gene>
<sequence>MEGLDWCCGADPAKSLGGKDWVYSHHQASPYAVRLEKLYRDAI</sequence>
<dbReference type="HOGENOM" id="CLU_3236129_0_0_11"/>
<evidence type="ECO:0000313" key="2">
    <source>
        <dbReference type="Proteomes" id="UP000005573"/>
    </source>
</evidence>
<protein>
    <submittedName>
        <fullName evidence="1">Uncharacterized protein</fullName>
    </submittedName>
</protein>
<name>E6LXH2_9ACTO</name>
<dbReference type="Proteomes" id="UP000005573">
    <property type="component" value="Unassembled WGS sequence"/>
</dbReference>
<reference evidence="1 2" key="1">
    <citation type="submission" date="2010-12" db="EMBL/GenBank/DDBJ databases">
        <authorList>
            <person name="Muzny D."/>
            <person name="Qin X."/>
            <person name="Deng J."/>
            <person name="Jiang H."/>
            <person name="Liu Y."/>
            <person name="Qu J."/>
            <person name="Song X.-Z."/>
            <person name="Zhang L."/>
            <person name="Thornton R."/>
            <person name="Coyle M."/>
            <person name="Francisco L."/>
            <person name="Jackson L."/>
            <person name="Javaid M."/>
            <person name="Korchina V."/>
            <person name="Kovar C."/>
            <person name="Mata R."/>
            <person name="Mathew T."/>
            <person name="Ngo R."/>
            <person name="Nguyen L."/>
            <person name="Nguyen N."/>
            <person name="Okwuonu G."/>
            <person name="Ongeri F."/>
            <person name="Pham C."/>
            <person name="Simmons D."/>
            <person name="Wilczek-Boney K."/>
            <person name="Hale W."/>
            <person name="Jakkamsetti A."/>
            <person name="Pham P."/>
            <person name="Ruth R."/>
            <person name="San Lucas F."/>
            <person name="Warren J."/>
            <person name="Zhang J."/>
            <person name="Zhao Z."/>
            <person name="Zhou C."/>
            <person name="Zhu D."/>
            <person name="Lee S."/>
            <person name="Bess C."/>
            <person name="Blankenburg K."/>
            <person name="Forbes L."/>
            <person name="Fu Q."/>
            <person name="Gubbala S."/>
            <person name="Hirani K."/>
            <person name="Jayaseelan J.C."/>
            <person name="Lara F."/>
            <person name="Munidasa M."/>
            <person name="Palculict T."/>
            <person name="Patil S."/>
            <person name="Pu L.-L."/>
            <person name="Saada N."/>
            <person name="Tang L."/>
            <person name="Weissenberger G."/>
            <person name="Zhu Y."/>
            <person name="Hemphill L."/>
            <person name="Shang Y."/>
            <person name="Youmans B."/>
            <person name="Ayvaz T."/>
            <person name="Ross M."/>
            <person name="Santibanez J."/>
            <person name="Aqrawi P."/>
            <person name="Gross S."/>
            <person name="Joshi V."/>
            <person name="Fowler G."/>
            <person name="Nazareth L."/>
            <person name="Reid J."/>
            <person name="Worley K."/>
            <person name="Petrosino J."/>
            <person name="Highlander S."/>
            <person name="Gibbs R."/>
        </authorList>
    </citation>
    <scope>NUCLEOTIDE SEQUENCE [LARGE SCALE GENOMIC DNA]</scope>
    <source>
        <strain evidence="1 2">ATCC 51333</strain>
    </source>
</reference>
<comment type="caution">
    <text evidence="1">The sequence shown here is derived from an EMBL/GenBank/DDBJ whole genome shotgun (WGS) entry which is preliminary data.</text>
</comment>
<accession>E6LXH2</accession>
<dbReference type="EMBL" id="AEPY01000004">
    <property type="protein sequence ID" value="EFU80339.1"/>
    <property type="molecule type" value="Genomic_DNA"/>
</dbReference>
<proteinExistence type="predicted"/>
<evidence type="ECO:0000313" key="1">
    <source>
        <dbReference type="EMBL" id="EFU80339.1"/>
    </source>
</evidence>
<organism evidence="1 2">
    <name type="scientific">Mobiluncus curtisii ATCC 51333</name>
    <dbReference type="NCBI Taxonomy" id="887326"/>
    <lineage>
        <taxon>Bacteria</taxon>
        <taxon>Bacillati</taxon>
        <taxon>Actinomycetota</taxon>
        <taxon>Actinomycetes</taxon>
        <taxon>Actinomycetales</taxon>
        <taxon>Actinomycetaceae</taxon>
        <taxon>Mobiluncus</taxon>
    </lineage>
</organism>